<evidence type="ECO:0000313" key="3">
    <source>
        <dbReference type="EMBL" id="PWS31321.1"/>
    </source>
</evidence>
<organism evidence="3 4">
    <name type="scientific">Pedobacter paludis</name>
    <dbReference type="NCBI Taxonomy" id="2203212"/>
    <lineage>
        <taxon>Bacteria</taxon>
        <taxon>Pseudomonadati</taxon>
        <taxon>Bacteroidota</taxon>
        <taxon>Sphingobacteriia</taxon>
        <taxon>Sphingobacteriales</taxon>
        <taxon>Sphingobacteriaceae</taxon>
        <taxon>Pedobacter</taxon>
    </lineage>
</organism>
<dbReference type="Proteomes" id="UP000245391">
    <property type="component" value="Unassembled WGS sequence"/>
</dbReference>
<dbReference type="InterPro" id="IPR025510">
    <property type="entry name" value="DUF4397"/>
</dbReference>
<dbReference type="EMBL" id="QGNY01000004">
    <property type="protein sequence ID" value="PWS31321.1"/>
    <property type="molecule type" value="Genomic_DNA"/>
</dbReference>
<keyword evidence="4" id="KW-1185">Reference proteome</keyword>
<feature type="domain" description="DUF4397" evidence="2">
    <location>
        <begin position="40"/>
        <end position="146"/>
    </location>
</feature>
<accession>A0A317EWW6</accession>
<dbReference type="AlphaFoldDB" id="A0A317EWW6"/>
<protein>
    <recommendedName>
        <fullName evidence="2">DUF4397 domain-containing protein</fullName>
    </recommendedName>
</protein>
<evidence type="ECO:0000256" key="1">
    <source>
        <dbReference type="SAM" id="SignalP"/>
    </source>
</evidence>
<reference evidence="4" key="1">
    <citation type="submission" date="2018-05" db="EMBL/GenBank/DDBJ databases">
        <title>Pedobacter paludis sp. nov., isolated from wetland soil.</title>
        <authorList>
            <person name="Zhang Y."/>
        </authorList>
    </citation>
    <scope>NUCLEOTIDE SEQUENCE [LARGE SCALE GENOMIC DNA]</scope>
    <source>
        <strain evidence="4">R-8</strain>
    </source>
</reference>
<feature type="chain" id="PRO_5016395647" description="DUF4397 domain-containing protein" evidence="1">
    <location>
        <begin position="26"/>
        <end position="227"/>
    </location>
</feature>
<keyword evidence="1" id="KW-0732">Signal</keyword>
<feature type="signal peptide" evidence="1">
    <location>
        <begin position="1"/>
        <end position="25"/>
    </location>
</feature>
<comment type="caution">
    <text evidence="3">The sequence shown here is derived from an EMBL/GenBank/DDBJ whole genome shotgun (WGS) entry which is preliminary data.</text>
</comment>
<sequence length="227" mass="24725">MKIYTNISCSLNKLFLFLMLSSVLVSCKKHDPDIIVKGEAKVKMINAVQTESNQDVYFDNEKLTATALAFGESSDYLKISSGSRNVSFMGTNNISTQALINFTPSITYTTFLISDRTGSREVVSYEDNLSNTETGKAKIKLINLTPYFATGINVTVQAGTQFVNGLLYKEASNYFNVDAGMNLRFNVVGSGSIKTIDGATLEAGKIYTIWFSGITAAALEAHLVADN</sequence>
<name>A0A317EWW6_9SPHI</name>
<proteinExistence type="predicted"/>
<evidence type="ECO:0000313" key="4">
    <source>
        <dbReference type="Proteomes" id="UP000245391"/>
    </source>
</evidence>
<evidence type="ECO:0000259" key="2">
    <source>
        <dbReference type="Pfam" id="PF14344"/>
    </source>
</evidence>
<gene>
    <name evidence="3" type="ORF">DF947_12000</name>
</gene>
<dbReference type="Pfam" id="PF14344">
    <property type="entry name" value="DUF4397"/>
    <property type="match status" value="1"/>
</dbReference>
<dbReference type="PROSITE" id="PS51257">
    <property type="entry name" value="PROKAR_LIPOPROTEIN"/>
    <property type="match status" value="1"/>
</dbReference>